<dbReference type="InterPro" id="IPR058626">
    <property type="entry name" value="MdtA-like_b-barrel"/>
</dbReference>
<feature type="compositionally biased region" description="Low complexity" evidence="3">
    <location>
        <begin position="413"/>
        <end position="424"/>
    </location>
</feature>
<dbReference type="NCBIfam" id="TIGR01730">
    <property type="entry name" value="RND_mfp"/>
    <property type="match status" value="1"/>
</dbReference>
<dbReference type="InterPro" id="IPR058625">
    <property type="entry name" value="MdtA-like_BSH"/>
</dbReference>
<sequence>MRAYQYPFSASASPLITSGNTKSGLALRALAVSVPLLLLAACGKHDGGGAPGGPGGMPPPEVSVVTVQPRNLALGFEYVGQTAGFKETEVRARVSGILENRLYEEGAKVKAGTVLFQIDPGTYQTQLASAEANAGVNEAKLNQAKRELARLTPLAADKAISQKEFDDAKSLAESAEAAYKQSRAQVNEAKLNLGYTKVIAPIDGITSIASKSNGSLVTASDSLLTTIVQTDPMYVNFSVTEADYLKLIKEVNAGKVSVPGKRSTNGSLNFEVKIKLADGSIYPVAGKMNFASERINPANGGFDARAQIPNPDGVLRPGQFVRVMLAGANLNNSIAVPQRAVIDAPIGKIVFTVSPDNKLAPRPVELDGWTNGEWVVSKGLKAGDRVLVEGFIKAHEPGMTVKPVPFVATAASGPAAGAPEGAPAGAPPAAAPAEGAPAASAASTPKTSPDAKSAKAAQ</sequence>
<gene>
    <name evidence="8" type="ORF">GCM10011396_14900</name>
</gene>
<proteinExistence type="inferred from homology"/>
<dbReference type="SUPFAM" id="SSF111369">
    <property type="entry name" value="HlyD-like secretion proteins"/>
    <property type="match status" value="1"/>
</dbReference>
<dbReference type="PANTHER" id="PTHR30158">
    <property type="entry name" value="ACRA/E-RELATED COMPONENT OF DRUG EFFLUX TRANSPORTER"/>
    <property type="match status" value="1"/>
</dbReference>
<evidence type="ECO:0000313" key="8">
    <source>
        <dbReference type="EMBL" id="GGC68922.1"/>
    </source>
</evidence>
<evidence type="ECO:0000256" key="1">
    <source>
        <dbReference type="ARBA" id="ARBA00004196"/>
    </source>
</evidence>
<dbReference type="RefSeq" id="WP_188565282.1">
    <property type="nucleotide sequence ID" value="NZ_BMED01000001.1"/>
</dbReference>
<feature type="compositionally biased region" description="Low complexity" evidence="3">
    <location>
        <begin position="431"/>
        <end position="445"/>
    </location>
</feature>
<evidence type="ECO:0000313" key="9">
    <source>
        <dbReference type="Proteomes" id="UP000637423"/>
    </source>
</evidence>
<comment type="caution">
    <text evidence="8">The sequence shown here is derived from an EMBL/GenBank/DDBJ whole genome shotgun (WGS) entry which is preliminary data.</text>
</comment>
<dbReference type="Pfam" id="PF25944">
    <property type="entry name" value="Beta-barrel_RND"/>
    <property type="match status" value="1"/>
</dbReference>
<name>A0A916UDE6_9BURK</name>
<dbReference type="Proteomes" id="UP000637423">
    <property type="component" value="Unassembled WGS sequence"/>
</dbReference>
<dbReference type="Gene3D" id="2.40.30.170">
    <property type="match status" value="1"/>
</dbReference>
<feature type="domain" description="Multidrug resistance protein MdtA-like barrel-sandwich hybrid" evidence="5">
    <location>
        <begin position="88"/>
        <end position="225"/>
    </location>
</feature>
<evidence type="ECO:0000256" key="3">
    <source>
        <dbReference type="SAM" id="MobiDB-lite"/>
    </source>
</evidence>
<dbReference type="EMBL" id="BMED01000001">
    <property type="protein sequence ID" value="GGC68922.1"/>
    <property type="molecule type" value="Genomic_DNA"/>
</dbReference>
<evidence type="ECO:0000259" key="7">
    <source>
        <dbReference type="Pfam" id="PF25967"/>
    </source>
</evidence>
<dbReference type="GO" id="GO:0046677">
    <property type="term" value="P:response to antibiotic"/>
    <property type="evidence" value="ECO:0007669"/>
    <property type="project" value="TreeGrafter"/>
</dbReference>
<dbReference type="GO" id="GO:0005886">
    <property type="term" value="C:plasma membrane"/>
    <property type="evidence" value="ECO:0007669"/>
    <property type="project" value="TreeGrafter"/>
</dbReference>
<feature type="region of interest" description="Disordered" evidence="3">
    <location>
        <begin position="413"/>
        <end position="458"/>
    </location>
</feature>
<evidence type="ECO:0000259" key="5">
    <source>
        <dbReference type="Pfam" id="PF25917"/>
    </source>
</evidence>
<dbReference type="Gene3D" id="2.40.50.100">
    <property type="match status" value="1"/>
</dbReference>
<accession>A0A916UDE6</accession>
<evidence type="ECO:0000256" key="2">
    <source>
        <dbReference type="ARBA" id="ARBA00009477"/>
    </source>
</evidence>
<organism evidence="8 9">
    <name type="scientific">Undibacterium terreum</name>
    <dbReference type="NCBI Taxonomy" id="1224302"/>
    <lineage>
        <taxon>Bacteria</taxon>
        <taxon>Pseudomonadati</taxon>
        <taxon>Pseudomonadota</taxon>
        <taxon>Betaproteobacteria</taxon>
        <taxon>Burkholderiales</taxon>
        <taxon>Oxalobacteraceae</taxon>
        <taxon>Undibacterium</taxon>
    </lineage>
</organism>
<feature type="domain" description="Multidrug resistance protein MdtA-like C-terminal permuted SH3" evidence="7">
    <location>
        <begin position="332"/>
        <end position="390"/>
    </location>
</feature>
<evidence type="ECO:0000259" key="4">
    <source>
        <dbReference type="Pfam" id="PF25876"/>
    </source>
</evidence>
<dbReference type="AlphaFoldDB" id="A0A916UDE6"/>
<dbReference type="GO" id="GO:0022857">
    <property type="term" value="F:transmembrane transporter activity"/>
    <property type="evidence" value="ECO:0007669"/>
    <property type="project" value="InterPro"/>
</dbReference>
<comment type="similarity">
    <text evidence="2">Belongs to the membrane fusion protein (MFP) (TC 8.A.1) family.</text>
</comment>
<dbReference type="InterPro" id="IPR058627">
    <property type="entry name" value="MdtA-like_C"/>
</dbReference>
<protein>
    <submittedName>
        <fullName evidence="8">MexE family multidrug efflux RND transporter periplasmic adaptor subunit</fullName>
    </submittedName>
</protein>
<evidence type="ECO:0000259" key="6">
    <source>
        <dbReference type="Pfam" id="PF25944"/>
    </source>
</evidence>
<keyword evidence="9" id="KW-1185">Reference proteome</keyword>
<dbReference type="Pfam" id="PF25917">
    <property type="entry name" value="BSH_RND"/>
    <property type="match status" value="1"/>
</dbReference>
<reference evidence="8" key="1">
    <citation type="journal article" date="2014" name="Int. J. Syst. Evol. Microbiol.">
        <title>Complete genome sequence of Corynebacterium casei LMG S-19264T (=DSM 44701T), isolated from a smear-ripened cheese.</title>
        <authorList>
            <consortium name="US DOE Joint Genome Institute (JGI-PGF)"/>
            <person name="Walter F."/>
            <person name="Albersmeier A."/>
            <person name="Kalinowski J."/>
            <person name="Ruckert C."/>
        </authorList>
    </citation>
    <scope>NUCLEOTIDE SEQUENCE</scope>
    <source>
        <strain evidence="8">CGMCC 1.10998</strain>
    </source>
</reference>
<dbReference type="Pfam" id="PF25967">
    <property type="entry name" value="RND-MFP_C"/>
    <property type="match status" value="1"/>
</dbReference>
<dbReference type="Gene3D" id="2.40.420.20">
    <property type="match status" value="1"/>
</dbReference>
<comment type="subcellular location">
    <subcellularLocation>
        <location evidence="1">Cell envelope</location>
    </subcellularLocation>
</comment>
<feature type="domain" description="Multidrug resistance protein MdtA-like beta-barrel" evidence="6">
    <location>
        <begin position="232"/>
        <end position="325"/>
    </location>
</feature>
<dbReference type="InterPro" id="IPR006143">
    <property type="entry name" value="RND_pump_MFP"/>
</dbReference>
<feature type="domain" description="Multidrug resistance protein MdtA-like alpha-helical hairpin" evidence="4">
    <location>
        <begin position="126"/>
        <end position="196"/>
    </location>
</feature>
<reference evidence="8" key="2">
    <citation type="submission" date="2020-09" db="EMBL/GenBank/DDBJ databases">
        <authorList>
            <person name="Sun Q."/>
            <person name="Zhou Y."/>
        </authorList>
    </citation>
    <scope>NUCLEOTIDE SEQUENCE</scope>
    <source>
        <strain evidence="8">CGMCC 1.10998</strain>
    </source>
</reference>
<dbReference type="Pfam" id="PF25876">
    <property type="entry name" value="HH_MFP_RND"/>
    <property type="match status" value="1"/>
</dbReference>
<dbReference type="Gene3D" id="1.10.287.470">
    <property type="entry name" value="Helix hairpin bin"/>
    <property type="match status" value="1"/>
</dbReference>
<dbReference type="InterPro" id="IPR058624">
    <property type="entry name" value="MdtA-like_HH"/>
</dbReference>